<name>A4U1E6_9PROT</name>
<dbReference type="EMBL" id="CU459003">
    <property type="protein sequence ID" value="CAM76703.1"/>
    <property type="molecule type" value="Genomic_DNA"/>
</dbReference>
<accession>A4U1E6</accession>
<organism evidence="2">
    <name type="scientific">Magnetospirillum gryphiswaldense</name>
    <dbReference type="NCBI Taxonomy" id="55518"/>
    <lineage>
        <taxon>Bacteria</taxon>
        <taxon>Pseudomonadati</taxon>
        <taxon>Pseudomonadota</taxon>
        <taxon>Alphaproteobacteria</taxon>
        <taxon>Rhodospirillales</taxon>
        <taxon>Rhodospirillaceae</taxon>
        <taxon>Magnetospirillum</taxon>
    </lineage>
</organism>
<reference evidence="2" key="1">
    <citation type="journal article" date="2007" name="J. Bacteriol.">
        <title>Comparative genome analysis of four magnetotactic bacteria reveals a complex set of group-specific genes implicated in magnetosome biomineralization and function.</title>
        <authorList>
            <person name="Richter M."/>
            <person name="Kube M."/>
            <person name="Bazylinski D.A."/>
            <person name="Lombardot T."/>
            <person name="Gloeckner F.O."/>
            <person name="Reinhardt R."/>
            <person name="Schueler D."/>
        </authorList>
    </citation>
    <scope>NUCLEOTIDE SEQUENCE</scope>
    <source>
        <strain evidence="2">MSR-1</strain>
    </source>
</reference>
<dbReference type="AlphaFoldDB" id="A4U1E6"/>
<protein>
    <submittedName>
        <fullName evidence="2">Uncharacterized protein</fullName>
    </submittedName>
</protein>
<sequence length="131" mass="14153">MSAGSLFVRGIGRRPHLDLAGHRIIFAVRPLHILVLWRTAIGPGDGGVMAFLGFYRPVGILQLLELLPFGLAEIAFPRRLCPRLAERRGQHAGNLLPGFGLRAGHDGKDSGWSMGRRDNAADGGHDLSSPD</sequence>
<gene>
    <name evidence="2" type="ORF">MGR_3056</name>
</gene>
<feature type="compositionally biased region" description="Basic and acidic residues" evidence="1">
    <location>
        <begin position="110"/>
        <end position="125"/>
    </location>
</feature>
<evidence type="ECO:0000313" key="2">
    <source>
        <dbReference type="EMBL" id="CAM76703.1"/>
    </source>
</evidence>
<evidence type="ECO:0000256" key="1">
    <source>
        <dbReference type="SAM" id="MobiDB-lite"/>
    </source>
</evidence>
<feature type="region of interest" description="Disordered" evidence="1">
    <location>
        <begin position="110"/>
        <end position="131"/>
    </location>
</feature>
<proteinExistence type="predicted"/>